<proteinExistence type="predicted"/>
<reference evidence="3 4" key="1">
    <citation type="journal article" date="2023" name="Plant Dis.">
        <title>First Report of Diplodia intermedia Causing Canker and Dieback Diseases on Apple Trees in Canada.</title>
        <authorList>
            <person name="Ellouze W."/>
            <person name="Ilyukhin E."/>
            <person name="Sulman M."/>
            <person name="Ali S."/>
        </authorList>
    </citation>
    <scope>NUCLEOTIDE SEQUENCE [LARGE SCALE GENOMIC DNA]</scope>
    <source>
        <strain evidence="3 4">M45-28</strain>
    </source>
</reference>
<dbReference type="EMBL" id="JAKEKT020000012">
    <property type="protein sequence ID" value="KAL1647381.1"/>
    <property type="molecule type" value="Genomic_DNA"/>
</dbReference>
<keyword evidence="1" id="KW-0812">Transmembrane</keyword>
<feature type="transmembrane region" description="Helical" evidence="1">
    <location>
        <begin position="532"/>
        <end position="556"/>
    </location>
</feature>
<feature type="domain" description="DUF6536" evidence="2">
    <location>
        <begin position="2"/>
        <end position="69"/>
    </location>
</feature>
<evidence type="ECO:0000259" key="2">
    <source>
        <dbReference type="Pfam" id="PF20163"/>
    </source>
</evidence>
<keyword evidence="1" id="KW-1133">Transmembrane helix</keyword>
<dbReference type="Proteomes" id="UP001521184">
    <property type="component" value="Unassembled WGS sequence"/>
</dbReference>
<feature type="transmembrane region" description="Helical" evidence="1">
    <location>
        <begin position="266"/>
        <end position="287"/>
    </location>
</feature>
<keyword evidence="4" id="KW-1185">Reference proteome</keyword>
<comment type="caution">
    <text evidence="3">The sequence shown here is derived from an EMBL/GenBank/DDBJ whole genome shotgun (WGS) entry which is preliminary data.</text>
</comment>
<dbReference type="Pfam" id="PF20163">
    <property type="entry name" value="DUF6536"/>
    <property type="match status" value="1"/>
</dbReference>
<dbReference type="PANTHER" id="PTHR35395">
    <property type="entry name" value="DUF6536 DOMAIN-CONTAINING PROTEIN"/>
    <property type="match status" value="1"/>
</dbReference>
<evidence type="ECO:0000313" key="4">
    <source>
        <dbReference type="Proteomes" id="UP001521184"/>
    </source>
</evidence>
<dbReference type="InterPro" id="IPR046623">
    <property type="entry name" value="DUF6536"/>
</dbReference>
<organism evidence="3 4">
    <name type="scientific">Diplodia intermedia</name>
    <dbReference type="NCBI Taxonomy" id="856260"/>
    <lineage>
        <taxon>Eukaryota</taxon>
        <taxon>Fungi</taxon>
        <taxon>Dikarya</taxon>
        <taxon>Ascomycota</taxon>
        <taxon>Pezizomycotina</taxon>
        <taxon>Dothideomycetes</taxon>
        <taxon>Dothideomycetes incertae sedis</taxon>
        <taxon>Botryosphaeriales</taxon>
        <taxon>Botryosphaeriaceae</taxon>
        <taxon>Diplodia</taxon>
    </lineage>
</organism>
<feature type="transmembrane region" description="Helical" evidence="1">
    <location>
        <begin position="492"/>
        <end position="512"/>
    </location>
</feature>
<name>A0ABR3TZ07_9PEZI</name>
<gene>
    <name evidence="3" type="ORF">SLS58_002709</name>
</gene>
<sequence length="623" mass="68963">MLASITAASVLVLNFVVAIWAYFKAGKQSNGHVYEGSCDDVDKASIGIHLLINVLSTLLLGGSQYVMQCFYNSVFYSSLAHNDYDFYFASEKYLQGAAYNTSAFPSPGTDKYRNYKCYGHDVIDGSCISWGEGTWNTDPNSLQKEAPQWERLENKECIQAYAEEFLATRRNLILVVDELDNTTSSLYTLDSYQLVHDDYDAINPEPYYWICSHQYGDLEMKRASSPCSNMVGGLEASASDWTVYGHRIRYCQSETVDPKCRLNFNLPVLCIVIAFNAVKLVCMAYAASRMHDKPLITLGDAISSFIRSPDATTRSMCLATRNHFQRSRKRQDWSQAIETPMAYRPQRIRWWKTASIQHWLITVSLFILALATVLGLLGYSVPQLKASYGQSGITSLWNLGLGQTRSETMITGWAIPTSGDGALISAILVSNSPQLILSVIYVFFNGLCTRMLLAREWSSFARHRKALRVSSPRGEQRSTYFLQLPYRYGAPLMLYSVALHWFVSQSIFLAKVDTWSSAGVHVESESVTTCGFSPLGMILTSIVGACLLLTGVGIGFRQLDSDMPFAGGCSAAISAACHPPEEISEKLPLQWGALPTDETSGAVGHCSFSSGDVEKPVLGNAYA</sequence>
<accession>A0ABR3TZ07</accession>
<feature type="transmembrane region" description="Helical" evidence="1">
    <location>
        <begin position="359"/>
        <end position="381"/>
    </location>
</feature>
<evidence type="ECO:0000256" key="1">
    <source>
        <dbReference type="SAM" id="Phobius"/>
    </source>
</evidence>
<keyword evidence="1" id="KW-0472">Membrane</keyword>
<evidence type="ECO:0000313" key="3">
    <source>
        <dbReference type="EMBL" id="KAL1647381.1"/>
    </source>
</evidence>
<protein>
    <recommendedName>
        <fullName evidence="2">DUF6536 domain-containing protein</fullName>
    </recommendedName>
</protein>
<dbReference type="PANTHER" id="PTHR35395:SF1">
    <property type="entry name" value="DUF6536 DOMAIN-CONTAINING PROTEIN"/>
    <property type="match status" value="1"/>
</dbReference>